<evidence type="ECO:0000313" key="2">
    <source>
        <dbReference type="EMBL" id="MBJ3777948.1"/>
    </source>
</evidence>
<sequence length="174" mass="18050">MAATALDPNSAHIAVDLRKGIVSLAPLPSMDDTMTNASALGETPRACGLRRAGRRRRAGPEAIAGDLRPLPADRVDRIPEATRQSHIVMKRIPGPPTNTQLDAHPRSLGATQVVIAGVAAGNGAEIITRQACARGLDVTPASGAMADMRADADASSIARIFPRIGATHDVLALS</sequence>
<keyword evidence="3" id="KW-1185">Reference proteome</keyword>
<gene>
    <name evidence="2" type="ORF">JCR33_19765</name>
</gene>
<dbReference type="RefSeq" id="WP_198883847.1">
    <property type="nucleotide sequence ID" value="NZ_JAEKJA010000021.1"/>
</dbReference>
<dbReference type="InterPro" id="IPR036380">
    <property type="entry name" value="Isochorismatase-like_sf"/>
</dbReference>
<name>A0A934IK37_9HYPH</name>
<protein>
    <submittedName>
        <fullName evidence="2">Isochorismatase family protein</fullName>
    </submittedName>
</protein>
<dbReference type="InterPro" id="IPR000868">
    <property type="entry name" value="Isochorismatase-like_dom"/>
</dbReference>
<dbReference type="Proteomes" id="UP000609531">
    <property type="component" value="Unassembled WGS sequence"/>
</dbReference>
<reference evidence="2" key="1">
    <citation type="submission" date="2020-12" db="EMBL/GenBank/DDBJ databases">
        <title>Bacterial taxonomy.</title>
        <authorList>
            <person name="Pan X."/>
        </authorList>
    </citation>
    <scope>NUCLEOTIDE SEQUENCE</scope>
    <source>
        <strain evidence="2">B2012</strain>
    </source>
</reference>
<proteinExistence type="predicted"/>
<dbReference type="Pfam" id="PF00857">
    <property type="entry name" value="Isochorismatase"/>
    <property type="match status" value="1"/>
</dbReference>
<accession>A0A934IK37</accession>
<evidence type="ECO:0000313" key="3">
    <source>
        <dbReference type="Proteomes" id="UP000609531"/>
    </source>
</evidence>
<dbReference type="AlphaFoldDB" id="A0A934IK37"/>
<dbReference type="SUPFAM" id="SSF52499">
    <property type="entry name" value="Isochorismatase-like hydrolases"/>
    <property type="match status" value="1"/>
</dbReference>
<dbReference type="EMBL" id="JAEKJA010000021">
    <property type="protein sequence ID" value="MBJ3777948.1"/>
    <property type="molecule type" value="Genomic_DNA"/>
</dbReference>
<dbReference type="Gene3D" id="3.40.50.850">
    <property type="entry name" value="Isochorismatase-like"/>
    <property type="match status" value="1"/>
</dbReference>
<comment type="caution">
    <text evidence="2">The sequence shown here is derived from an EMBL/GenBank/DDBJ whole genome shotgun (WGS) entry which is preliminary data.</text>
</comment>
<evidence type="ECO:0000259" key="1">
    <source>
        <dbReference type="Pfam" id="PF00857"/>
    </source>
</evidence>
<feature type="domain" description="Isochorismatase-like" evidence="1">
    <location>
        <begin position="76"/>
        <end position="166"/>
    </location>
</feature>
<organism evidence="2 3">
    <name type="scientific">Acuticoccus mangrovi</name>
    <dbReference type="NCBI Taxonomy" id="2796142"/>
    <lineage>
        <taxon>Bacteria</taxon>
        <taxon>Pseudomonadati</taxon>
        <taxon>Pseudomonadota</taxon>
        <taxon>Alphaproteobacteria</taxon>
        <taxon>Hyphomicrobiales</taxon>
        <taxon>Amorphaceae</taxon>
        <taxon>Acuticoccus</taxon>
    </lineage>
</organism>